<dbReference type="OrthoDB" id="6154955at2759"/>
<comment type="subcellular location">
    <subcellularLocation>
        <location evidence="1">Secreted</location>
    </subcellularLocation>
</comment>
<protein>
    <recommendedName>
        <fullName evidence="4">C1q domain-containing protein</fullName>
    </recommendedName>
</protein>
<dbReference type="EnsemblMetazoa" id="G29950.1">
    <property type="protein sequence ID" value="G29950.1:cds"/>
    <property type="gene ID" value="G29950"/>
</dbReference>
<evidence type="ECO:0000256" key="1">
    <source>
        <dbReference type="ARBA" id="ARBA00004613"/>
    </source>
</evidence>
<name>A0A8W8LVI1_MAGGI</name>
<proteinExistence type="predicted"/>
<sequence length="185" mass="21047">MALRTCVVVGLSLLYMTLAENNDNSSFVKRLRSYKNTCREIGWEPTCERRTRNSTTVAFHVDLKKSISSIQKNQIIKYDHVITNIGEGYDTNTGKFTAPVDGVYSFTWTYMTKKGASVYIGGFVDGKQIVWTCMYEQTAAWASTTGNLVIRMKKGSQFWTPNSESQVAYIHNYYTYLSGFKISDK</sequence>
<organism evidence="5 6">
    <name type="scientific">Magallana gigas</name>
    <name type="common">Pacific oyster</name>
    <name type="synonym">Crassostrea gigas</name>
    <dbReference type="NCBI Taxonomy" id="29159"/>
    <lineage>
        <taxon>Eukaryota</taxon>
        <taxon>Metazoa</taxon>
        <taxon>Spiralia</taxon>
        <taxon>Lophotrochozoa</taxon>
        <taxon>Mollusca</taxon>
        <taxon>Bivalvia</taxon>
        <taxon>Autobranchia</taxon>
        <taxon>Pteriomorphia</taxon>
        <taxon>Ostreida</taxon>
        <taxon>Ostreoidea</taxon>
        <taxon>Ostreidae</taxon>
        <taxon>Magallana</taxon>
    </lineage>
</organism>
<keyword evidence="3" id="KW-0732">Signal</keyword>
<dbReference type="GO" id="GO:0005581">
    <property type="term" value="C:collagen trimer"/>
    <property type="evidence" value="ECO:0007669"/>
    <property type="project" value="UniProtKB-KW"/>
</dbReference>
<dbReference type="PRINTS" id="PR00007">
    <property type="entry name" value="COMPLEMNTC1Q"/>
</dbReference>
<keyword evidence="6" id="KW-1185">Reference proteome</keyword>
<dbReference type="InterPro" id="IPR001073">
    <property type="entry name" value="C1q_dom"/>
</dbReference>
<feature type="signal peptide" evidence="3">
    <location>
        <begin position="1"/>
        <end position="19"/>
    </location>
</feature>
<evidence type="ECO:0000256" key="3">
    <source>
        <dbReference type="SAM" id="SignalP"/>
    </source>
</evidence>
<dbReference type="Pfam" id="PF00386">
    <property type="entry name" value="C1q"/>
    <property type="match status" value="1"/>
</dbReference>
<evidence type="ECO:0000256" key="2">
    <source>
        <dbReference type="ARBA" id="ARBA00022525"/>
    </source>
</evidence>
<dbReference type="PROSITE" id="PS50871">
    <property type="entry name" value="C1Q"/>
    <property type="match status" value="1"/>
</dbReference>
<dbReference type="Gene3D" id="2.60.120.40">
    <property type="match status" value="1"/>
</dbReference>
<dbReference type="SMART" id="SM00110">
    <property type="entry name" value="C1Q"/>
    <property type="match status" value="1"/>
</dbReference>
<dbReference type="AlphaFoldDB" id="A0A8W8LVI1"/>
<dbReference type="SUPFAM" id="SSF49842">
    <property type="entry name" value="TNF-like"/>
    <property type="match status" value="1"/>
</dbReference>
<dbReference type="Proteomes" id="UP000005408">
    <property type="component" value="Unassembled WGS sequence"/>
</dbReference>
<evidence type="ECO:0000313" key="5">
    <source>
        <dbReference type="EnsemblMetazoa" id="G29950.1:cds"/>
    </source>
</evidence>
<feature type="chain" id="PRO_5036465686" description="C1q domain-containing protein" evidence="3">
    <location>
        <begin position="20"/>
        <end position="185"/>
    </location>
</feature>
<evidence type="ECO:0000259" key="4">
    <source>
        <dbReference type="PROSITE" id="PS50871"/>
    </source>
</evidence>
<feature type="domain" description="C1q" evidence="4">
    <location>
        <begin position="52"/>
        <end position="185"/>
    </location>
</feature>
<dbReference type="PANTHER" id="PTHR15427">
    <property type="entry name" value="EMILIN ELASTIN MICROFIBRIL INTERFACE-LOCATED PROTEIN ELASTIN MICROFIBRIL INTERFACER"/>
    <property type="match status" value="1"/>
</dbReference>
<keyword evidence="2" id="KW-0964">Secreted</keyword>
<reference evidence="5" key="1">
    <citation type="submission" date="2022-08" db="UniProtKB">
        <authorList>
            <consortium name="EnsemblMetazoa"/>
        </authorList>
    </citation>
    <scope>IDENTIFICATION</scope>
    <source>
        <strain evidence="5">05x7-T-G4-1.051#20</strain>
    </source>
</reference>
<evidence type="ECO:0000313" key="6">
    <source>
        <dbReference type="Proteomes" id="UP000005408"/>
    </source>
</evidence>
<dbReference type="PANTHER" id="PTHR15427:SF33">
    <property type="entry name" value="COLLAGEN IV NC1 DOMAIN-CONTAINING PROTEIN"/>
    <property type="match status" value="1"/>
</dbReference>
<accession>A0A8W8LVI1</accession>
<dbReference type="InterPro" id="IPR050392">
    <property type="entry name" value="Collagen/C1q_domain"/>
</dbReference>
<dbReference type="OMA" id="YEQTAAW"/>
<dbReference type="InterPro" id="IPR008983">
    <property type="entry name" value="Tumour_necrosis_fac-like_dom"/>
</dbReference>